<dbReference type="InterPro" id="IPR039794">
    <property type="entry name" value="Gtb1-like"/>
</dbReference>
<name>A0A9P9W9N8_9PEZI</name>
<dbReference type="InterPro" id="IPR028146">
    <property type="entry name" value="PRKCSH_N"/>
</dbReference>
<evidence type="ECO:0000313" key="9">
    <source>
        <dbReference type="EMBL" id="KAI1852949.1"/>
    </source>
</evidence>
<dbReference type="PANTHER" id="PTHR12630">
    <property type="entry name" value="N-LINKED OLIGOSACCHARIDE PROCESSING"/>
    <property type="match status" value="1"/>
</dbReference>
<dbReference type="InterPro" id="IPR013226">
    <property type="entry name" value="Pal1"/>
</dbReference>
<proteinExistence type="predicted"/>
<dbReference type="InterPro" id="IPR044865">
    <property type="entry name" value="MRH_dom"/>
</dbReference>
<keyword evidence="2 7" id="KW-0732">Signal</keyword>
<reference evidence="9" key="1">
    <citation type="submission" date="2021-03" db="EMBL/GenBank/DDBJ databases">
        <title>Revisited historic fungal species revealed as producer of novel bioactive compounds through whole genome sequencing and comparative genomics.</title>
        <authorList>
            <person name="Vignolle G.A."/>
            <person name="Hochenegger N."/>
            <person name="Mach R.L."/>
            <person name="Mach-Aigner A.R."/>
            <person name="Javad Rahimi M."/>
            <person name="Salim K.A."/>
            <person name="Chan C.M."/>
            <person name="Lim L.B.L."/>
            <person name="Cai F."/>
            <person name="Druzhinina I.S."/>
            <person name="U'Ren J.M."/>
            <person name="Derntl C."/>
        </authorList>
    </citation>
    <scope>NUCLEOTIDE SEQUENCE</scope>
    <source>
        <strain evidence="9">TUCIM 5799</strain>
    </source>
</reference>
<feature type="compositionally biased region" description="Basic and acidic residues" evidence="6">
    <location>
        <begin position="775"/>
        <end position="789"/>
    </location>
</feature>
<dbReference type="Proteomes" id="UP000829685">
    <property type="component" value="Unassembled WGS sequence"/>
</dbReference>
<evidence type="ECO:0000256" key="2">
    <source>
        <dbReference type="ARBA" id="ARBA00022729"/>
    </source>
</evidence>
<keyword evidence="5" id="KW-0175">Coiled coil</keyword>
<feature type="region of interest" description="Disordered" evidence="6">
    <location>
        <begin position="455"/>
        <end position="488"/>
    </location>
</feature>
<organism evidence="9 10">
    <name type="scientific">Neoarthrinium moseri</name>
    <dbReference type="NCBI Taxonomy" id="1658444"/>
    <lineage>
        <taxon>Eukaryota</taxon>
        <taxon>Fungi</taxon>
        <taxon>Dikarya</taxon>
        <taxon>Ascomycota</taxon>
        <taxon>Pezizomycotina</taxon>
        <taxon>Sordariomycetes</taxon>
        <taxon>Xylariomycetidae</taxon>
        <taxon>Amphisphaeriales</taxon>
        <taxon>Apiosporaceae</taxon>
        <taxon>Neoarthrinium</taxon>
    </lineage>
</organism>
<evidence type="ECO:0000256" key="7">
    <source>
        <dbReference type="SAM" id="SignalP"/>
    </source>
</evidence>
<keyword evidence="4" id="KW-1015">Disulfide bond</keyword>
<dbReference type="Pfam" id="PF08316">
    <property type="entry name" value="Pal1"/>
    <property type="match status" value="1"/>
</dbReference>
<feature type="domain" description="MRH" evidence="8">
    <location>
        <begin position="433"/>
        <end position="547"/>
    </location>
</feature>
<evidence type="ECO:0000256" key="6">
    <source>
        <dbReference type="SAM" id="MobiDB-lite"/>
    </source>
</evidence>
<feature type="compositionally biased region" description="Basic and acidic residues" evidence="6">
    <location>
        <begin position="470"/>
        <end position="487"/>
    </location>
</feature>
<dbReference type="PROSITE" id="PS51914">
    <property type="entry name" value="MRH"/>
    <property type="match status" value="1"/>
</dbReference>
<dbReference type="AlphaFoldDB" id="A0A9P9W9N8"/>
<evidence type="ECO:0000259" key="8">
    <source>
        <dbReference type="PROSITE" id="PS51914"/>
    </source>
</evidence>
<dbReference type="InterPro" id="IPR009011">
    <property type="entry name" value="Man6P_isomerase_rcpt-bd_dom_sf"/>
</dbReference>
<keyword evidence="3" id="KW-0256">Endoplasmic reticulum</keyword>
<feature type="compositionally biased region" description="Basic and acidic residues" evidence="6">
    <location>
        <begin position="536"/>
        <end position="558"/>
    </location>
</feature>
<evidence type="ECO:0000313" key="10">
    <source>
        <dbReference type="Proteomes" id="UP000829685"/>
    </source>
</evidence>
<feature type="compositionally biased region" description="Pro residues" evidence="6">
    <location>
        <begin position="848"/>
        <end position="865"/>
    </location>
</feature>
<feature type="region of interest" description="Disordered" evidence="6">
    <location>
        <begin position="713"/>
        <end position="865"/>
    </location>
</feature>
<protein>
    <recommendedName>
        <fullName evidence="1">Glucosidase 2 subunit beta</fullName>
    </recommendedName>
</protein>
<keyword evidence="10" id="KW-1185">Reference proteome</keyword>
<feature type="signal peptide" evidence="7">
    <location>
        <begin position="1"/>
        <end position="21"/>
    </location>
</feature>
<evidence type="ECO:0000256" key="3">
    <source>
        <dbReference type="ARBA" id="ARBA00022824"/>
    </source>
</evidence>
<feature type="region of interest" description="Disordered" evidence="6">
    <location>
        <begin position="536"/>
        <end position="567"/>
    </location>
</feature>
<evidence type="ECO:0000256" key="1">
    <source>
        <dbReference type="ARBA" id="ARBA00022387"/>
    </source>
</evidence>
<evidence type="ECO:0000256" key="5">
    <source>
        <dbReference type="SAM" id="Coils"/>
    </source>
</evidence>
<accession>A0A9P9W9N8</accession>
<dbReference type="Gene3D" id="2.70.130.10">
    <property type="entry name" value="Mannose-6-phosphate receptor binding domain"/>
    <property type="match status" value="1"/>
</dbReference>
<gene>
    <name evidence="9" type="ORF">JX265_012838</name>
</gene>
<dbReference type="GO" id="GO:0006491">
    <property type="term" value="P:N-glycan processing"/>
    <property type="evidence" value="ECO:0007669"/>
    <property type="project" value="TreeGrafter"/>
</dbReference>
<dbReference type="GO" id="GO:0017177">
    <property type="term" value="C:glucosidase II complex"/>
    <property type="evidence" value="ECO:0007669"/>
    <property type="project" value="TreeGrafter"/>
</dbReference>
<feature type="coiled-coil region" evidence="5">
    <location>
        <begin position="169"/>
        <end position="221"/>
    </location>
</feature>
<dbReference type="Pfam" id="PF12999">
    <property type="entry name" value="PRKCSH-like"/>
    <property type="match status" value="2"/>
</dbReference>
<evidence type="ECO:0000256" key="4">
    <source>
        <dbReference type="ARBA" id="ARBA00023157"/>
    </source>
</evidence>
<dbReference type="EMBL" id="JAFIMR010000059">
    <property type="protein sequence ID" value="KAI1852949.1"/>
    <property type="molecule type" value="Genomic_DNA"/>
</dbReference>
<dbReference type="PANTHER" id="PTHR12630:SF1">
    <property type="entry name" value="GLUCOSIDASE 2 SUBUNIT BETA"/>
    <property type="match status" value="1"/>
</dbReference>
<comment type="caution">
    <text evidence="9">The sequence shown here is derived from an EMBL/GenBank/DDBJ whole genome shotgun (WGS) entry which is preliminary data.</text>
</comment>
<dbReference type="InterPro" id="IPR036607">
    <property type="entry name" value="PRKCSH"/>
</dbReference>
<dbReference type="SUPFAM" id="SSF50911">
    <property type="entry name" value="Mannose 6-phosphate receptor domain"/>
    <property type="match status" value="1"/>
</dbReference>
<sequence>MRQLHALVLLGTAANSGLVAAGSAPRGVGPEFAKFYELKETFTCIGHPSIVLPVSRVNDNTCDCPDGSDEPGTAACANLDHLSPAQPLPSSLSGSTNTTNALPGFWCANDGHIGAYVPFLYVNDGVCDYDLCCDGSEEYKGVGGVKCPNRCAEIGKEWRRVDKERRENLERANKKRRTMAKESKELRRQVEAKISKLADEIEELEGRRVELKKKYDEVERSERGKVVKTEGTGKLGVLVGLAKSRVGELRDALSLLVGQRDELKAKLTELEGILAAFKEEYNPNFNDEGVKKAVRAWEDYAAKLGESKDEVNDDDIKEVLEEDSESSGINWSEYEDGEVTDTDVLYNLEAYLPGPVRDFVHDKLNVVRAWLIENGILADNPSGKGESRLVTMAREALQSVESDISGKEREVKDKQEDLEKDYGQDDIFRYLKDKCVSTDAGEYTYELCWLGKTAQKSKKGGGSTSMGSFERIDFEESDEEARHDGKGLGRGRRMVLRYENGQHCWNGPNRRTDVWLGCAEAEELWRVSEQEKCVYKMESKRRERERRYREAKEKDKSGSSKPKGKRLDLIDQLDATSIYGTGLFHHDGPFDALNPHRNRKGTRHAPMQAFPKDSVNMSLGGAGPLNAKPDHKALMGRYDEEAFLDYNVAGKDKPGYMEEPQIKKAGDAAVWDPHSRGSILHGDESLGLGTSTFLEGTPAAQTAIQRRQAETAQETLEGGLQRKKSLAQRIRGINRGPRDMNNRGRMTNPDGVYGPRSGDLPTGSSTGERNPFFNEFDKNEEQITVKRQDANPMSPMSPNSPPHGLERRATTDATAAMAPPEPPKAQSGGGGFLTRVKSLKGGRKQRPEPPQAALPPAPPTPGTAV</sequence>
<feature type="chain" id="PRO_5040171540" description="Glucosidase 2 subunit beta" evidence="7">
    <location>
        <begin position="22"/>
        <end position="865"/>
    </location>
</feature>
<dbReference type="Pfam" id="PF13015">
    <property type="entry name" value="PRKCSH_1"/>
    <property type="match status" value="1"/>
</dbReference>